<proteinExistence type="predicted"/>
<dbReference type="EMBL" id="JANHOG010000210">
    <property type="protein sequence ID" value="KAJ3556798.1"/>
    <property type="molecule type" value="Genomic_DNA"/>
</dbReference>
<gene>
    <name evidence="1" type="ORF">NM688_g1822</name>
</gene>
<protein>
    <submittedName>
        <fullName evidence="1">Uncharacterized protein</fullName>
    </submittedName>
</protein>
<name>A0ACC1TAC4_9APHY</name>
<keyword evidence="2" id="KW-1185">Reference proteome</keyword>
<sequence length="190" mass="21788">MEKATRMSRLSVYPRYAPRESVWAGSAELHKSDSNAVCSPFLRECVMAMEDCCDEAYEAQNILRQGTQDLPRITKVLTSERVFLLVDEETVRKYKTDLTDEIEPQVHELLSRAEKGLKILQKREAMLQSKVKSVQQTQQTTRSGLNTVGMNKLEARRIQMLARQRERLEEELAALQAEVDAMELSAIKKK</sequence>
<accession>A0ACC1TAC4</accession>
<evidence type="ECO:0000313" key="2">
    <source>
        <dbReference type="Proteomes" id="UP001148662"/>
    </source>
</evidence>
<comment type="caution">
    <text evidence="1">The sequence shown here is derived from an EMBL/GenBank/DDBJ whole genome shotgun (WGS) entry which is preliminary data.</text>
</comment>
<reference evidence="1" key="1">
    <citation type="submission" date="2022-07" db="EMBL/GenBank/DDBJ databases">
        <title>Genome Sequence of Phlebia brevispora.</title>
        <authorList>
            <person name="Buettner E."/>
        </authorList>
    </citation>
    <scope>NUCLEOTIDE SEQUENCE</scope>
    <source>
        <strain evidence="1">MPL23</strain>
    </source>
</reference>
<organism evidence="1 2">
    <name type="scientific">Phlebia brevispora</name>
    <dbReference type="NCBI Taxonomy" id="194682"/>
    <lineage>
        <taxon>Eukaryota</taxon>
        <taxon>Fungi</taxon>
        <taxon>Dikarya</taxon>
        <taxon>Basidiomycota</taxon>
        <taxon>Agaricomycotina</taxon>
        <taxon>Agaricomycetes</taxon>
        <taxon>Polyporales</taxon>
        <taxon>Meruliaceae</taxon>
        <taxon>Phlebia</taxon>
    </lineage>
</organism>
<evidence type="ECO:0000313" key="1">
    <source>
        <dbReference type="EMBL" id="KAJ3556798.1"/>
    </source>
</evidence>
<dbReference type="Proteomes" id="UP001148662">
    <property type="component" value="Unassembled WGS sequence"/>
</dbReference>